<evidence type="ECO:0000313" key="3">
    <source>
        <dbReference type="Proteomes" id="UP000707071"/>
    </source>
</evidence>
<evidence type="ECO:0000256" key="1">
    <source>
        <dbReference type="SAM" id="MobiDB-lite"/>
    </source>
</evidence>
<feature type="compositionally biased region" description="Basic and acidic residues" evidence="1">
    <location>
        <begin position="79"/>
        <end position="99"/>
    </location>
</feature>
<feature type="compositionally biased region" description="Gly residues" evidence="1">
    <location>
        <begin position="333"/>
        <end position="345"/>
    </location>
</feature>
<evidence type="ECO:0000313" key="2">
    <source>
        <dbReference type="EMBL" id="KAG6296428.1"/>
    </source>
</evidence>
<dbReference type="EMBL" id="SRRH01000170">
    <property type="protein sequence ID" value="KAG6296428.1"/>
    <property type="molecule type" value="Genomic_DNA"/>
</dbReference>
<feature type="region of interest" description="Disordered" evidence="1">
    <location>
        <begin position="268"/>
        <end position="348"/>
    </location>
</feature>
<dbReference type="AlphaFoldDB" id="A0A9P7QJ02"/>
<organism evidence="2 3">
    <name type="scientific">Claviceps aff. purpurea</name>
    <dbReference type="NCBI Taxonomy" id="1967640"/>
    <lineage>
        <taxon>Eukaryota</taxon>
        <taxon>Fungi</taxon>
        <taxon>Dikarya</taxon>
        <taxon>Ascomycota</taxon>
        <taxon>Pezizomycotina</taxon>
        <taxon>Sordariomycetes</taxon>
        <taxon>Hypocreomycetidae</taxon>
        <taxon>Hypocreales</taxon>
        <taxon>Clavicipitaceae</taxon>
        <taxon>Claviceps</taxon>
    </lineage>
</organism>
<name>A0A9P7QJ02_9HYPO</name>
<feature type="compositionally biased region" description="Basic and acidic residues" evidence="1">
    <location>
        <begin position="268"/>
        <end position="309"/>
    </location>
</feature>
<feature type="compositionally biased region" description="Pro residues" evidence="1">
    <location>
        <begin position="182"/>
        <end position="191"/>
    </location>
</feature>
<dbReference type="Proteomes" id="UP000707071">
    <property type="component" value="Unassembled WGS sequence"/>
</dbReference>
<proteinExistence type="predicted"/>
<accession>A0A9P7QJ02</accession>
<gene>
    <name evidence="2" type="ORF">E4U09_001776</name>
</gene>
<feature type="compositionally biased region" description="Basic residues" evidence="1">
    <location>
        <begin position="154"/>
        <end position="181"/>
    </location>
</feature>
<feature type="region of interest" description="Disordered" evidence="1">
    <location>
        <begin position="75"/>
        <end position="99"/>
    </location>
</feature>
<sequence length="404" mass="46450">MLPDLLLLPSLAQNSCFLGELAYACFVTSGHRQNSNTIPSYNISKAKYYSDRIPISAKPNTIATGFPYQQESYSARHSYTHEKNPVAPADKQHHQETPRHLPSRVCNLTKLTSKLGAQHSTPAPRLPPNNLMSRRFYIETSTSGKTKFVSIKRSRTPNGHQHHHHHRHGKLHHHHHHHHLPKQPPQEPCPDPQDYCKVRIDDYNSLKERERTLQESQTRLLADIEFLQTSLSTAQAEAHNLSQVLVPQLQNQLGILTTDNDALRKSLDKASSNEEKHCRQTEKLKQKVEKLKNEKKERREENKRLREKLAQAQAHRQRQGGEGCGSQRSGTRTGSGSGSGSGTGSRSGMSELLREIEYWKGLYRHWKDRYEDVKRRYEDVVRTLDVRTEKVRVYEEILSKRRSA</sequence>
<keyword evidence="3" id="KW-1185">Reference proteome</keyword>
<reference evidence="2 3" key="1">
    <citation type="journal article" date="2020" name="bioRxiv">
        <title>Whole genome comparisons of ergot fungi reveals the divergence and evolution of species within the genus Claviceps are the result of varying mechanisms driving genome evolution and host range expansion.</title>
        <authorList>
            <person name="Wyka S.A."/>
            <person name="Mondo S.J."/>
            <person name="Liu M."/>
            <person name="Dettman J."/>
            <person name="Nalam V."/>
            <person name="Broders K.D."/>
        </authorList>
    </citation>
    <scope>NUCLEOTIDE SEQUENCE [LARGE SCALE GENOMIC DNA]</scope>
    <source>
        <strain evidence="2 3">Clav52</strain>
    </source>
</reference>
<comment type="caution">
    <text evidence="2">The sequence shown here is derived from an EMBL/GenBank/DDBJ whole genome shotgun (WGS) entry which is preliminary data.</text>
</comment>
<feature type="region of interest" description="Disordered" evidence="1">
    <location>
        <begin position="154"/>
        <end position="191"/>
    </location>
</feature>
<protein>
    <submittedName>
        <fullName evidence="2">Uncharacterized protein</fullName>
    </submittedName>
</protein>